<evidence type="ECO:0000313" key="2">
    <source>
        <dbReference type="Proteomes" id="UP000011910"/>
    </source>
</evidence>
<comment type="caution">
    <text evidence="1">The sequence shown here is derived from an EMBL/GenBank/DDBJ whole genome shotgun (WGS) entry which is preliminary data.</text>
</comment>
<proteinExistence type="predicted"/>
<dbReference type="Proteomes" id="UP000011910">
    <property type="component" value="Unassembled WGS sequence"/>
</dbReference>
<reference evidence="1 2" key="1">
    <citation type="journal article" date="2013" name="Genome Announc.">
        <title>Draft Genome Sequence of Cesiribacter andamanensis Strain AMV16T, Isolated from a Soil Sample from a Mud Volcano in the Andaman Islands, India.</title>
        <authorList>
            <person name="Shivaji S."/>
            <person name="Ara S."/>
            <person name="Begum Z."/>
            <person name="Srinivas T.N."/>
            <person name="Singh A."/>
            <person name="Kumar Pinnaka A."/>
        </authorList>
    </citation>
    <scope>NUCLEOTIDE SEQUENCE [LARGE SCALE GENOMIC DNA]</scope>
    <source>
        <strain evidence="1 2">AMV16</strain>
    </source>
</reference>
<name>M7NVM9_9BACT</name>
<dbReference type="InterPro" id="IPR019854">
    <property type="entry name" value="Motility-assoc_prot_GldC"/>
</dbReference>
<dbReference type="OrthoDB" id="893422at2"/>
<dbReference type="STRING" id="1279009.ADICEAN_02341"/>
<dbReference type="eggNOG" id="ENOG503176X">
    <property type="taxonomic scope" value="Bacteria"/>
</dbReference>
<keyword evidence="2" id="KW-1185">Reference proteome</keyword>
<evidence type="ECO:0000313" key="1">
    <source>
        <dbReference type="EMBL" id="EMR02534.1"/>
    </source>
</evidence>
<dbReference type="Pfam" id="PF19937">
    <property type="entry name" value="GldC-like"/>
    <property type="match status" value="1"/>
</dbReference>
<dbReference type="PATRIC" id="fig|1279009.4.peg.2373"/>
<dbReference type="EMBL" id="AODQ01000055">
    <property type="protein sequence ID" value="EMR02534.1"/>
    <property type="molecule type" value="Genomic_DNA"/>
</dbReference>
<dbReference type="RefSeq" id="WP_009195734.1">
    <property type="nucleotide sequence ID" value="NZ_AODQ01000055.1"/>
</dbReference>
<protein>
    <submittedName>
        <fullName evidence="1">Gliding motility-associated protein GldC</fullName>
    </submittedName>
</protein>
<dbReference type="AlphaFoldDB" id="M7NVM9"/>
<organism evidence="1 2">
    <name type="scientific">Cesiribacter andamanensis AMV16</name>
    <dbReference type="NCBI Taxonomy" id="1279009"/>
    <lineage>
        <taxon>Bacteria</taxon>
        <taxon>Pseudomonadati</taxon>
        <taxon>Bacteroidota</taxon>
        <taxon>Cytophagia</taxon>
        <taxon>Cytophagales</taxon>
        <taxon>Cesiribacteraceae</taxon>
        <taxon>Cesiribacter</taxon>
    </lineage>
</organism>
<gene>
    <name evidence="1" type="ORF">ADICEAN_02341</name>
</gene>
<sequence length="117" mass="13932">MRKSRIHFEVELDEQNIPERMYWDATDKEDDGLNETKSISISVWDHFQHNTMRIDLWTKDMSMDDQKRFYIDCIGGLAQSILTATGDAYMAEEINALCEKFITHVRKEQEERRRKEG</sequence>
<accession>M7NVM9</accession>
<dbReference type="NCBIfam" id="TIGR03515">
    <property type="entry name" value="GldC"/>
    <property type="match status" value="1"/>
</dbReference>